<evidence type="ECO:0000313" key="3">
    <source>
        <dbReference type="Proteomes" id="UP000256485"/>
    </source>
</evidence>
<protein>
    <submittedName>
        <fullName evidence="2">Uncharacterized protein</fullName>
    </submittedName>
</protein>
<feature type="compositionally biased region" description="Basic and acidic residues" evidence="1">
    <location>
        <begin position="262"/>
        <end position="276"/>
    </location>
</feature>
<organism evidence="2 3">
    <name type="scientific">Thermasporomyces composti</name>
    <dbReference type="NCBI Taxonomy" id="696763"/>
    <lineage>
        <taxon>Bacteria</taxon>
        <taxon>Bacillati</taxon>
        <taxon>Actinomycetota</taxon>
        <taxon>Actinomycetes</taxon>
        <taxon>Propionibacteriales</taxon>
        <taxon>Nocardioidaceae</taxon>
        <taxon>Thermasporomyces</taxon>
    </lineage>
</organism>
<name>A0A3D9VI56_THECX</name>
<evidence type="ECO:0000256" key="1">
    <source>
        <dbReference type="SAM" id="MobiDB-lite"/>
    </source>
</evidence>
<proteinExistence type="predicted"/>
<reference evidence="2 3" key="1">
    <citation type="submission" date="2018-08" db="EMBL/GenBank/DDBJ databases">
        <title>Sequencing the genomes of 1000 actinobacteria strains.</title>
        <authorList>
            <person name="Klenk H.-P."/>
        </authorList>
    </citation>
    <scope>NUCLEOTIDE SEQUENCE [LARGE SCALE GENOMIC DNA]</scope>
    <source>
        <strain evidence="2 3">DSM 22891</strain>
    </source>
</reference>
<comment type="caution">
    <text evidence="2">The sequence shown here is derived from an EMBL/GenBank/DDBJ whole genome shotgun (WGS) entry which is preliminary data.</text>
</comment>
<accession>A0A3D9VI56</accession>
<sequence length="276" mass="30571">MSGWTTWGRRLCRVILLSGMLVAAVTTVAARSRVVRAVHESVRGLGRRSRPRWWVRSDEDSEGRRRDRLRGEHLEAVQTAQRLEDARRTERRDAYARFMCLVREYERATAEVVAARRGSRRAIDRSGAEWTGLEWIGNTSDIILEASERQARVWTDLCQAREVVRLLGPTGIQPLADRWLEALDAGPTAAQQAREAFVAYARADVGVEPSPDPHVGDHADVARALSGRDAVGGRNVHARDVPRLEPGTKPGRRQGGAADPDGDSRPGGHVDSRPVT</sequence>
<feature type="region of interest" description="Disordered" evidence="1">
    <location>
        <begin position="226"/>
        <end position="276"/>
    </location>
</feature>
<dbReference type="Proteomes" id="UP000256485">
    <property type="component" value="Unassembled WGS sequence"/>
</dbReference>
<evidence type="ECO:0000313" key="2">
    <source>
        <dbReference type="EMBL" id="REF36991.1"/>
    </source>
</evidence>
<gene>
    <name evidence="2" type="ORF">DFJ64_2427</name>
</gene>
<dbReference type="EMBL" id="QTUC01000001">
    <property type="protein sequence ID" value="REF36991.1"/>
    <property type="molecule type" value="Genomic_DNA"/>
</dbReference>
<dbReference type="AlphaFoldDB" id="A0A3D9VI56"/>
<dbReference type="RefSeq" id="WP_147304684.1">
    <property type="nucleotide sequence ID" value="NZ_QTUC01000001.1"/>
</dbReference>
<keyword evidence="3" id="KW-1185">Reference proteome</keyword>